<dbReference type="EMBL" id="FJNB01000022">
    <property type="protein sequence ID" value="CZR07388.1"/>
    <property type="molecule type" value="Genomic_DNA"/>
</dbReference>
<reference evidence="1 3" key="1">
    <citation type="submission" date="2016-02" db="EMBL/GenBank/DDBJ databases">
        <authorList>
            <person name="Wen L."/>
            <person name="He K."/>
            <person name="Yang H."/>
        </authorList>
    </citation>
    <scope>NUCLEOTIDE SEQUENCE [LARGE SCALE GENOMIC DNA]</scope>
    <source>
        <strain evidence="1">Trichococcus_R210</strain>
    </source>
</reference>
<dbReference type="AlphaFoldDB" id="A0A143Z4S9"/>
<sequence length="164" mass="18565">MGIRDFFKKRPKEAVNPVADSSGEALGGVGRILFRTRWKGSMLSEDASLVEKVAERIIQEDPFCKPFAGLENEEIARKKRRIYEYEQVTTVNVAIKDGNLIIEGLSLGKLPAEQWNEISPYYGKNDFTAFVYVTGGRYKAYSVASDTVETAYTPYDLDIFIQFE</sequence>
<evidence type="ECO:0000313" key="1">
    <source>
        <dbReference type="EMBL" id="CZR07388.1"/>
    </source>
</evidence>
<dbReference type="Proteomes" id="UP000199280">
    <property type="component" value="Unassembled WGS sequence"/>
</dbReference>
<dbReference type="RefSeq" id="WP_068624159.1">
    <property type="nucleotide sequence ID" value="NZ_FJNB01000022.1"/>
</dbReference>
<keyword evidence="4" id="KW-1185">Reference proteome</keyword>
<dbReference type="Proteomes" id="UP000076878">
    <property type="component" value="Unassembled WGS sequence"/>
</dbReference>
<reference evidence="2 4" key="2">
    <citation type="submission" date="2016-10" db="EMBL/GenBank/DDBJ databases">
        <authorList>
            <person name="Varghese N."/>
            <person name="Submissions S."/>
        </authorList>
    </citation>
    <scope>NUCLEOTIDE SEQUENCE [LARGE SCALE GENOMIC DNA]</scope>
    <source>
        <strain evidence="2 4">DSM 22150</strain>
    </source>
</reference>
<evidence type="ECO:0000313" key="4">
    <source>
        <dbReference type="Proteomes" id="UP000199280"/>
    </source>
</evidence>
<evidence type="ECO:0000313" key="2">
    <source>
        <dbReference type="EMBL" id="SEJ74472.1"/>
    </source>
</evidence>
<name>A0A143Z4S9_9LACT</name>
<evidence type="ECO:0000313" key="3">
    <source>
        <dbReference type="Proteomes" id="UP000076878"/>
    </source>
</evidence>
<dbReference type="OrthoDB" id="2167746at2"/>
<protein>
    <submittedName>
        <fullName evidence="1">Uncharacterized protein</fullName>
    </submittedName>
</protein>
<accession>A0A143Z4S9</accession>
<proteinExistence type="predicted"/>
<organism evidence="1 3">
    <name type="scientific">Trichococcus ilyis</name>
    <dbReference type="NCBI Taxonomy" id="640938"/>
    <lineage>
        <taxon>Bacteria</taxon>
        <taxon>Bacillati</taxon>
        <taxon>Bacillota</taxon>
        <taxon>Bacilli</taxon>
        <taxon>Lactobacillales</taxon>
        <taxon>Carnobacteriaceae</taxon>
        <taxon>Trichococcus</taxon>
    </lineage>
</organism>
<dbReference type="EMBL" id="FNYT01000024">
    <property type="protein sequence ID" value="SEJ74472.1"/>
    <property type="molecule type" value="Genomic_DNA"/>
</dbReference>
<gene>
    <name evidence="2" type="ORF">SAMN05216375_12440</name>
    <name evidence="1" type="ORF">TR210_2431</name>
</gene>